<evidence type="ECO:0000256" key="1">
    <source>
        <dbReference type="SAM" id="MobiDB-lite"/>
    </source>
</evidence>
<evidence type="ECO:0000313" key="3">
    <source>
        <dbReference type="Proteomes" id="UP000585836"/>
    </source>
</evidence>
<accession>A0A7W9PR92</accession>
<keyword evidence="3" id="KW-1185">Reference proteome</keyword>
<feature type="region of interest" description="Disordered" evidence="1">
    <location>
        <begin position="1"/>
        <end position="31"/>
    </location>
</feature>
<comment type="caution">
    <text evidence="2">The sequence shown here is derived from an EMBL/GenBank/DDBJ whole genome shotgun (WGS) entry which is preliminary data.</text>
</comment>
<dbReference type="AlphaFoldDB" id="A0A7W9PR92"/>
<dbReference type="EMBL" id="JACHJK010000003">
    <property type="protein sequence ID" value="MBB5926485.1"/>
    <property type="molecule type" value="Genomic_DNA"/>
</dbReference>
<dbReference type="Proteomes" id="UP000585836">
    <property type="component" value="Unassembled WGS sequence"/>
</dbReference>
<sequence>MILETSSSSASCVDGLGMDGDDVNRDQPSISWAPDFKDGDAVYRAAVTELRRRWSARGWKVTTEPERDPVTGEATSLHVIHTTDDHGVTLSLSPGRRTGEGLIVAGGGCVRHDGYWDPDDRNL</sequence>
<organism evidence="2 3">
    <name type="scientific">Streptomyces echinatus</name>
    <dbReference type="NCBI Taxonomy" id="67293"/>
    <lineage>
        <taxon>Bacteria</taxon>
        <taxon>Bacillati</taxon>
        <taxon>Actinomycetota</taxon>
        <taxon>Actinomycetes</taxon>
        <taxon>Kitasatosporales</taxon>
        <taxon>Streptomycetaceae</taxon>
        <taxon>Streptomyces</taxon>
    </lineage>
</organism>
<reference evidence="2 3" key="1">
    <citation type="submission" date="2020-08" db="EMBL/GenBank/DDBJ databases">
        <title>Genomic Encyclopedia of Type Strains, Phase III (KMG-III): the genomes of soil and plant-associated and newly described type strains.</title>
        <authorList>
            <person name="Whitman W."/>
        </authorList>
    </citation>
    <scope>NUCLEOTIDE SEQUENCE [LARGE SCALE GENOMIC DNA]</scope>
    <source>
        <strain evidence="2 3">CECT 3313</strain>
    </source>
</reference>
<gene>
    <name evidence="2" type="ORF">FHS34_001941</name>
</gene>
<evidence type="ECO:0000313" key="2">
    <source>
        <dbReference type="EMBL" id="MBB5926485.1"/>
    </source>
</evidence>
<feature type="compositionally biased region" description="Polar residues" evidence="1">
    <location>
        <begin position="1"/>
        <end position="11"/>
    </location>
</feature>
<name>A0A7W9PR92_9ACTN</name>
<protein>
    <submittedName>
        <fullName evidence="2">Uncharacterized protein</fullName>
    </submittedName>
</protein>
<proteinExistence type="predicted"/>
<dbReference type="RefSeq" id="WP_184963238.1">
    <property type="nucleotide sequence ID" value="NZ_BAAAWF010000083.1"/>
</dbReference>